<comment type="caution">
    <text evidence="1">The sequence shown here is derived from an EMBL/GenBank/DDBJ whole genome shotgun (WGS) entry which is preliminary data.</text>
</comment>
<evidence type="ECO:0000313" key="1">
    <source>
        <dbReference type="EMBL" id="KAI2383714.1"/>
    </source>
</evidence>
<reference evidence="1" key="1">
    <citation type="journal article" date="2022" name="bioRxiv">
        <title>Population genetic analysis of Ophidiomyces ophidiicola, the causative agent of snake fungal disease, indicates recent introductions to the USA.</title>
        <authorList>
            <person name="Ladner J.T."/>
            <person name="Palmer J.M."/>
            <person name="Ettinger C.L."/>
            <person name="Stajich J.E."/>
            <person name="Farrell T.M."/>
            <person name="Glorioso B.M."/>
            <person name="Lawson B."/>
            <person name="Price S.J."/>
            <person name="Stengle A.G."/>
            <person name="Grear D.A."/>
            <person name="Lorch J.M."/>
        </authorList>
    </citation>
    <scope>NUCLEOTIDE SEQUENCE</scope>
    <source>
        <strain evidence="1">NWHC 24266-5</strain>
    </source>
</reference>
<dbReference type="EMBL" id="JALBCA010000085">
    <property type="protein sequence ID" value="KAI2383714.1"/>
    <property type="molecule type" value="Genomic_DNA"/>
</dbReference>
<protein>
    <submittedName>
        <fullName evidence="1">Uncharacterized protein</fullName>
    </submittedName>
</protein>
<organism evidence="1">
    <name type="scientific">Ophidiomyces ophidiicola</name>
    <dbReference type="NCBI Taxonomy" id="1387563"/>
    <lineage>
        <taxon>Eukaryota</taxon>
        <taxon>Fungi</taxon>
        <taxon>Dikarya</taxon>
        <taxon>Ascomycota</taxon>
        <taxon>Pezizomycotina</taxon>
        <taxon>Eurotiomycetes</taxon>
        <taxon>Eurotiomycetidae</taxon>
        <taxon>Onygenales</taxon>
        <taxon>Onygenaceae</taxon>
        <taxon>Ophidiomyces</taxon>
    </lineage>
</organism>
<sequence>MASIENYSSGRKLKTYGRASRSIGYSPLLRPGSERGDHCQVLSSTKEESGRVEQCEVYNKGVTETPRKLSQTTYSKPLKPTTTGKQTPITKIGHDVYDIPSSDDELRNRMDARKRRKLEAPKDRWKSPVVNRVVPNPITLPRASDRMLKKPKSSIKNANQGNTIKAPGVDVVIKTPLSAKAKGFSKLWQRQARNCSSTKPPGKLFQRELDRTLHRRDLSASSATKPPIPPQLSRTPSQKLKEMTEYLSLESPYTLPLKRTLSSENYFSPTCGAEISVTPSRTRLMDALNTRESESSDNSSDSGTGLRQDQLRNSSGNSQASSTAPTTVDSESCVSPASRHPRRRPASQAAHQLQQNGLRVTYARQRSFLTENDLNSNLTGYSNPASNSQDDPLLDFATSLLPPKLETNLQDPDEGNDMGVGSIRSIYELRRAGGNARYQAVTESIFEDLEDKTSTTSRRRSGFMQLCSKLIDVDFARRFVSGSLEKRLSRCTAKERDIICNFLAVCIYTILLTSAPNSPVTLHTCFTQIIHAAISLIPESRDISELAKLRESNMTKAGQSSLQDLHSQLRQSKMWSDLTSARLSPQNVALRSLEVAVRKMREGGDQTAKIPSSVLARVVGLLLQHSQDGAKGDLFILEITFSILESYTVGLPSLDGEEEKILQSLSRLGSLLAQLIERSDAPSRQIQILQIRLILNITNNNPSLCEDFATSDLIGALARLVLSNFGAVAEDLASSEKKESLLDTVILALGTLINLTEWSRTSRQLFLRMKHGSTVLVDGLTELFVEGLETISEADSVVQTHSNVAFGYLSVLLSTLCLEDDVRNQVRSQMRGNNIGRLLSIVDEFLHYYRKVDEELDGPVLEEDTVSDFTARLQSIVDRIREVEGLRR</sequence>
<gene>
    <name evidence="1" type="ORF">LOY88_005078</name>
</gene>
<name>A0ACB8URQ7_9EURO</name>
<accession>A0ACB8URQ7</accession>
<proteinExistence type="predicted"/>